<comment type="caution">
    <text evidence="2">The sequence shown here is derived from an EMBL/GenBank/DDBJ whole genome shotgun (WGS) entry which is preliminary data.</text>
</comment>
<dbReference type="EMBL" id="VXIS01000009">
    <property type="protein sequence ID" value="KAA8914053.1"/>
    <property type="molecule type" value="Genomic_DNA"/>
</dbReference>
<evidence type="ECO:0000256" key="1">
    <source>
        <dbReference type="SAM" id="MobiDB-lite"/>
    </source>
</evidence>
<dbReference type="Proteomes" id="UP000326924">
    <property type="component" value="Unassembled WGS sequence"/>
</dbReference>
<feature type="region of interest" description="Disordered" evidence="1">
    <location>
        <begin position="108"/>
        <end position="127"/>
    </location>
</feature>
<protein>
    <submittedName>
        <fullName evidence="2">Uncharacterized protein</fullName>
    </submittedName>
</protein>
<proteinExistence type="predicted"/>
<dbReference type="InParanoid" id="A0A5J5FAD7"/>
<name>A0A5J5FAD7_9PEZI</name>
<keyword evidence="3" id="KW-1185">Reference proteome</keyword>
<evidence type="ECO:0000313" key="2">
    <source>
        <dbReference type="EMBL" id="KAA8914053.1"/>
    </source>
</evidence>
<gene>
    <name evidence="2" type="ORF">FN846DRAFT_886184</name>
</gene>
<reference evidence="2 3" key="1">
    <citation type="submission" date="2019-09" db="EMBL/GenBank/DDBJ databases">
        <title>Draft genome of the ectomycorrhizal ascomycete Sphaerosporella brunnea.</title>
        <authorList>
            <consortium name="DOE Joint Genome Institute"/>
            <person name="Benucci G.M."/>
            <person name="Marozzi G."/>
            <person name="Antonielli L."/>
            <person name="Sanchez S."/>
            <person name="Marco P."/>
            <person name="Wang X."/>
            <person name="Falini L.B."/>
            <person name="Barry K."/>
            <person name="Haridas S."/>
            <person name="Lipzen A."/>
            <person name="Labutti K."/>
            <person name="Grigoriev I.V."/>
            <person name="Murat C."/>
            <person name="Martin F."/>
            <person name="Albertini E."/>
            <person name="Donnini D."/>
            <person name="Bonito G."/>
        </authorList>
    </citation>
    <scope>NUCLEOTIDE SEQUENCE [LARGE SCALE GENOMIC DNA]</scope>
    <source>
        <strain evidence="2 3">Sb_GMNB300</strain>
    </source>
</reference>
<sequence>MTRLSSHVAPLHPARLGSICTSASADVDCSHRTAAADDPNSTQYYLSIEASFPFSIVGIVSDGRTFRLPIARLPVHSTPALLRHLGRYRGLAAFNDRSRASFLTKTTAPVARREKRPAMPSSMAWEGADCPRRSLGTRTADKRRGLQRCLVADKCIPASYVLLLKTLSGRTGGRSRSAANADSGLGSYRVSIVDRLFRNPITHRRSAHIAVVPSKVPSREAHIPRLQE</sequence>
<organism evidence="2 3">
    <name type="scientific">Sphaerosporella brunnea</name>
    <dbReference type="NCBI Taxonomy" id="1250544"/>
    <lineage>
        <taxon>Eukaryota</taxon>
        <taxon>Fungi</taxon>
        <taxon>Dikarya</taxon>
        <taxon>Ascomycota</taxon>
        <taxon>Pezizomycotina</taxon>
        <taxon>Pezizomycetes</taxon>
        <taxon>Pezizales</taxon>
        <taxon>Pyronemataceae</taxon>
        <taxon>Sphaerosporella</taxon>
    </lineage>
</organism>
<accession>A0A5J5FAD7</accession>
<dbReference type="AlphaFoldDB" id="A0A5J5FAD7"/>
<evidence type="ECO:0000313" key="3">
    <source>
        <dbReference type="Proteomes" id="UP000326924"/>
    </source>
</evidence>